<name>A0A914XLR9_9BILA</name>
<feature type="region of interest" description="Disordered" evidence="1">
    <location>
        <begin position="28"/>
        <end position="59"/>
    </location>
</feature>
<reference evidence="3" key="1">
    <citation type="submission" date="2022-11" db="UniProtKB">
        <authorList>
            <consortium name="WormBaseParasite"/>
        </authorList>
    </citation>
    <scope>IDENTIFICATION</scope>
</reference>
<protein>
    <submittedName>
        <fullName evidence="3">Uncharacterized protein</fullName>
    </submittedName>
</protein>
<accession>A0A914XLR9</accession>
<dbReference type="Proteomes" id="UP000887566">
    <property type="component" value="Unplaced"/>
</dbReference>
<feature type="compositionally biased region" description="Low complexity" evidence="1">
    <location>
        <begin position="31"/>
        <end position="50"/>
    </location>
</feature>
<organism evidence="2 3">
    <name type="scientific">Plectus sambesii</name>
    <dbReference type="NCBI Taxonomy" id="2011161"/>
    <lineage>
        <taxon>Eukaryota</taxon>
        <taxon>Metazoa</taxon>
        <taxon>Ecdysozoa</taxon>
        <taxon>Nematoda</taxon>
        <taxon>Chromadorea</taxon>
        <taxon>Plectida</taxon>
        <taxon>Plectina</taxon>
        <taxon>Plectoidea</taxon>
        <taxon>Plectidae</taxon>
        <taxon>Plectus</taxon>
    </lineage>
</organism>
<proteinExistence type="predicted"/>
<evidence type="ECO:0000313" key="3">
    <source>
        <dbReference type="WBParaSite" id="PSAMB.scaffold8908size5621.g31913.t1"/>
    </source>
</evidence>
<dbReference type="AlphaFoldDB" id="A0A914XLR9"/>
<keyword evidence="2" id="KW-1185">Reference proteome</keyword>
<evidence type="ECO:0000313" key="2">
    <source>
        <dbReference type="Proteomes" id="UP000887566"/>
    </source>
</evidence>
<dbReference type="WBParaSite" id="PSAMB.scaffold8908size5621.g31913.t1">
    <property type="protein sequence ID" value="PSAMB.scaffold8908size5621.g31913.t1"/>
    <property type="gene ID" value="PSAMB.scaffold8908size5621.g31913"/>
</dbReference>
<sequence length="111" mass="12351">MLLSRSRPVATTVQKALLLRCCSTAAHEESAQTSASPTSASSSSKSVSPQRPNEPSGLPGFPLIYPDFLREPVWGRRHPLKEKLERQDMLRRRMNIDIPEFYVGTSPSSLI</sequence>
<evidence type="ECO:0000256" key="1">
    <source>
        <dbReference type="SAM" id="MobiDB-lite"/>
    </source>
</evidence>